<dbReference type="Pfam" id="PF19588">
    <property type="entry name" value="SxtJ"/>
    <property type="match status" value="1"/>
</dbReference>
<dbReference type="EMBL" id="BLTE01000004">
    <property type="protein sequence ID" value="GFK93377.1"/>
    <property type="molecule type" value="Genomic_DNA"/>
</dbReference>
<accession>A0A6V8LUP4</accession>
<gene>
    <name evidence="2" type="ORF">NNJEOMEG_01209</name>
</gene>
<reference evidence="2 3" key="1">
    <citation type="submission" date="2020-04" db="EMBL/GenBank/DDBJ databases">
        <authorList>
            <consortium name="Desulfovibrio sp. FSS-1 genome sequencing consortium"/>
            <person name="Shimoshige H."/>
            <person name="Kobayashi H."/>
            <person name="Maekawa T."/>
        </authorList>
    </citation>
    <scope>NUCLEOTIDE SEQUENCE [LARGE SCALE GENOMIC DNA]</scope>
    <source>
        <strain evidence="2 3">SIID29052-01</strain>
    </source>
</reference>
<dbReference type="RefSeq" id="WP_173082345.1">
    <property type="nucleotide sequence ID" value="NZ_BLTE01000004.1"/>
</dbReference>
<organism evidence="2 3">
    <name type="scientific">Fundidesulfovibrio magnetotacticus</name>
    <dbReference type="NCBI Taxonomy" id="2730080"/>
    <lineage>
        <taxon>Bacteria</taxon>
        <taxon>Pseudomonadati</taxon>
        <taxon>Thermodesulfobacteriota</taxon>
        <taxon>Desulfovibrionia</taxon>
        <taxon>Desulfovibrionales</taxon>
        <taxon>Desulfovibrionaceae</taxon>
        <taxon>Fundidesulfovibrio</taxon>
    </lineage>
</organism>
<dbReference type="InterPro" id="IPR045781">
    <property type="entry name" value="SxtJ"/>
</dbReference>
<proteinExistence type="predicted"/>
<keyword evidence="3" id="KW-1185">Reference proteome</keyword>
<keyword evidence="1" id="KW-1133">Transmembrane helix</keyword>
<feature type="transmembrane region" description="Helical" evidence="1">
    <location>
        <begin position="25"/>
        <end position="52"/>
    </location>
</feature>
<sequence length="135" mass="14963">MSNQSKKGSFWLSATRAQARDTGMALVLVCLLAAWFTANRTWLGVGILLLVLDMTWPSAFKVPAKLWLGLAHALGTVMSKLLLSVVFFTVLTPMGLLRRAMGKDSMQVRRFKSGPESVFRERGHTFTAADIETPY</sequence>
<feature type="transmembrane region" description="Helical" evidence="1">
    <location>
        <begin position="72"/>
        <end position="97"/>
    </location>
</feature>
<evidence type="ECO:0000313" key="2">
    <source>
        <dbReference type="EMBL" id="GFK93377.1"/>
    </source>
</evidence>
<name>A0A6V8LUP4_9BACT</name>
<comment type="caution">
    <text evidence="2">The sequence shown here is derived from an EMBL/GenBank/DDBJ whole genome shotgun (WGS) entry which is preliminary data.</text>
</comment>
<reference evidence="2 3" key="2">
    <citation type="submission" date="2020-05" db="EMBL/GenBank/DDBJ databases">
        <title>Draft genome sequence of Desulfovibrio sp. strainFSS-1.</title>
        <authorList>
            <person name="Shimoshige H."/>
            <person name="Kobayashi H."/>
            <person name="Maekawa T."/>
        </authorList>
    </citation>
    <scope>NUCLEOTIDE SEQUENCE [LARGE SCALE GENOMIC DNA]</scope>
    <source>
        <strain evidence="2 3">SIID29052-01</strain>
    </source>
</reference>
<keyword evidence="1" id="KW-0472">Membrane</keyword>
<dbReference type="AlphaFoldDB" id="A0A6V8LUP4"/>
<dbReference type="Proteomes" id="UP000494245">
    <property type="component" value="Unassembled WGS sequence"/>
</dbReference>
<evidence type="ECO:0000256" key="1">
    <source>
        <dbReference type="SAM" id="Phobius"/>
    </source>
</evidence>
<protein>
    <submittedName>
        <fullName evidence="2">Uncharacterized protein</fullName>
    </submittedName>
</protein>
<evidence type="ECO:0000313" key="3">
    <source>
        <dbReference type="Proteomes" id="UP000494245"/>
    </source>
</evidence>
<keyword evidence="1" id="KW-0812">Transmembrane</keyword>